<keyword evidence="2" id="KW-1133">Transmembrane helix</keyword>
<dbReference type="InterPro" id="IPR021765">
    <property type="entry name" value="UstYa-like"/>
</dbReference>
<evidence type="ECO:0000313" key="3">
    <source>
        <dbReference type="EMBL" id="KAF5872746.1"/>
    </source>
</evidence>
<dbReference type="PANTHER" id="PTHR33365">
    <property type="entry name" value="YALI0B05434P"/>
    <property type="match status" value="1"/>
</dbReference>
<name>A0A8H6EHU8_9HELO</name>
<sequence length="303" mass="34703">MAIMGLSKQFQTSSLWAKAASSSKYKLLEEEQTSSSASLPLPEDKENMHTLTIISTTANTISKIWILHMILFMISGAMLLHSTLKLSGKSYCIEKLSPYSPGLHIFQDVDKVYRFDVGYNSHSSFRGPPSPERDAVWDRITHVGAMSISEETRQKINASDGSVRLPKESGGGFMAMTEFVHEMHCIDRLWKHTYPDYYIDEYNHTIKETEDWHEHADHCAEILRQKVMCNADVTVVTYNWLKNHESPHPNFNSQHKCRDFDAALEWAIANQAPPPKEGKVYRPTDGTHYFEYDDLPFDPRKLS</sequence>
<accession>A0A8H6EHU8</accession>
<dbReference type="GO" id="GO:0043386">
    <property type="term" value="P:mycotoxin biosynthetic process"/>
    <property type="evidence" value="ECO:0007669"/>
    <property type="project" value="InterPro"/>
</dbReference>
<evidence type="ECO:0000313" key="4">
    <source>
        <dbReference type="Proteomes" id="UP000531561"/>
    </source>
</evidence>
<dbReference type="Proteomes" id="UP000531561">
    <property type="component" value="Unassembled WGS sequence"/>
</dbReference>
<evidence type="ECO:0000256" key="2">
    <source>
        <dbReference type="SAM" id="Phobius"/>
    </source>
</evidence>
<protein>
    <recommendedName>
        <fullName evidence="5">Cyclochlorotine biosynthesis protein O</fullName>
    </recommendedName>
</protein>
<evidence type="ECO:0008006" key="5">
    <source>
        <dbReference type="Google" id="ProtNLM"/>
    </source>
</evidence>
<reference evidence="3 4" key="1">
    <citation type="journal article" date="2020" name="Phytopathology">
        <title>A high-quality genome resource of Botrytis fragariae, a new and rapidly spreading fungal pathogen causing strawberry gray mold in the U.S.A.</title>
        <authorList>
            <person name="Wu Y."/>
            <person name="Saski C.A."/>
            <person name="Schnabel G."/>
            <person name="Xiao S."/>
            <person name="Hu M."/>
        </authorList>
    </citation>
    <scope>NUCLEOTIDE SEQUENCE [LARGE SCALE GENOMIC DNA]</scope>
    <source>
        <strain evidence="3 4">BVB16</strain>
    </source>
</reference>
<organism evidence="3 4">
    <name type="scientific">Botrytis fragariae</name>
    <dbReference type="NCBI Taxonomy" id="1964551"/>
    <lineage>
        <taxon>Eukaryota</taxon>
        <taxon>Fungi</taxon>
        <taxon>Dikarya</taxon>
        <taxon>Ascomycota</taxon>
        <taxon>Pezizomycotina</taxon>
        <taxon>Leotiomycetes</taxon>
        <taxon>Helotiales</taxon>
        <taxon>Sclerotiniaceae</taxon>
        <taxon>Botrytis</taxon>
    </lineage>
</organism>
<proteinExistence type="inferred from homology"/>
<dbReference type="OrthoDB" id="3687641at2759"/>
<comment type="similarity">
    <text evidence="1">Belongs to the ustYa family.</text>
</comment>
<dbReference type="RefSeq" id="XP_037191692.1">
    <property type="nucleotide sequence ID" value="XM_037336482.1"/>
</dbReference>
<evidence type="ECO:0000256" key="1">
    <source>
        <dbReference type="ARBA" id="ARBA00035112"/>
    </source>
</evidence>
<dbReference type="AlphaFoldDB" id="A0A8H6EHU8"/>
<feature type="transmembrane region" description="Helical" evidence="2">
    <location>
        <begin position="64"/>
        <end position="84"/>
    </location>
</feature>
<dbReference type="EMBL" id="JABFCT010000010">
    <property type="protein sequence ID" value="KAF5872746.1"/>
    <property type="molecule type" value="Genomic_DNA"/>
</dbReference>
<comment type="caution">
    <text evidence="3">The sequence shown here is derived from an EMBL/GenBank/DDBJ whole genome shotgun (WGS) entry which is preliminary data.</text>
</comment>
<gene>
    <name evidence="3" type="ORF">Bfra_006109</name>
</gene>
<dbReference type="GeneID" id="59260174"/>
<keyword evidence="2" id="KW-0812">Transmembrane</keyword>
<dbReference type="PANTHER" id="PTHR33365:SF12">
    <property type="entry name" value="TAT PATHWAY SIGNAL SEQUENCE"/>
    <property type="match status" value="1"/>
</dbReference>
<keyword evidence="2" id="KW-0472">Membrane</keyword>
<keyword evidence="4" id="KW-1185">Reference proteome</keyword>
<dbReference type="Pfam" id="PF11807">
    <property type="entry name" value="UstYa"/>
    <property type="match status" value="1"/>
</dbReference>